<dbReference type="GO" id="GO:0016987">
    <property type="term" value="F:sigma factor activity"/>
    <property type="evidence" value="ECO:0007669"/>
    <property type="project" value="InterPro"/>
</dbReference>
<proteinExistence type="predicted"/>
<dbReference type="GO" id="GO:0006352">
    <property type="term" value="P:DNA-templated transcription initiation"/>
    <property type="evidence" value="ECO:0007669"/>
    <property type="project" value="InterPro"/>
</dbReference>
<dbReference type="InterPro" id="IPR036388">
    <property type="entry name" value="WH-like_DNA-bd_sf"/>
</dbReference>
<dbReference type="Gene3D" id="1.10.10.10">
    <property type="entry name" value="Winged helix-like DNA-binding domain superfamily/Winged helix DNA-binding domain"/>
    <property type="match status" value="1"/>
</dbReference>
<reference evidence="3" key="1">
    <citation type="submission" date="2010-12" db="EMBL/GenBank/DDBJ databases">
        <title>The genome sequence of Filifactor alocis strain ATCC 35896.</title>
        <authorList>
            <consortium name="The Broad Institute Genome Sequencing Platform"/>
            <person name="Ward D."/>
            <person name="Earl A."/>
            <person name="Feldgarden M."/>
            <person name="Young S.K."/>
            <person name="Gargeya S."/>
            <person name="Zeng Q."/>
            <person name="Alvarado L."/>
            <person name="Berlin A."/>
            <person name="Bochicchio J."/>
            <person name="Chapman S.B."/>
            <person name="Chen Z."/>
            <person name="Freedman E."/>
            <person name="Gellesch M."/>
            <person name="Goldberg J."/>
            <person name="Griggs A."/>
            <person name="Gujja S."/>
            <person name="Heilman E."/>
            <person name="Heiman D."/>
            <person name="Howarth C."/>
            <person name="Mehta T."/>
            <person name="Neiman D."/>
            <person name="Pearson M."/>
            <person name="Roberts A."/>
            <person name="Saif S."/>
            <person name="Shea T."/>
            <person name="Shenoy N."/>
            <person name="Sisk P."/>
            <person name="Stolte C."/>
            <person name="Sykes S."/>
            <person name="White J."/>
            <person name="Yandava C."/>
            <person name="Izard J."/>
            <person name="Blanton J.M."/>
            <person name="Baranova O.V."/>
            <person name="Tanner A.C."/>
            <person name="Dewhirst F.E."/>
            <person name="Haas B."/>
            <person name="Nusbaum C."/>
            <person name="Birren B."/>
        </authorList>
    </citation>
    <scope>NUCLEOTIDE SEQUENCE [LARGE SCALE GENOMIC DNA]</scope>
    <source>
        <strain evidence="3">ATCC 35896 / D40 B5</strain>
    </source>
</reference>
<dbReference type="STRING" id="546269.HMPREF0389_00258"/>
<dbReference type="RefSeq" id="WP_014262049.1">
    <property type="nucleotide sequence ID" value="NC_016630.1"/>
</dbReference>
<dbReference type="Proteomes" id="UP000007468">
    <property type="component" value="Chromosome"/>
</dbReference>
<dbReference type="PATRIC" id="fig|546269.5.peg.399"/>
<dbReference type="InterPro" id="IPR013249">
    <property type="entry name" value="RNA_pol_sigma70_r4_t2"/>
</dbReference>
<organism evidence="2 3">
    <name type="scientific">Filifactor alocis (strain ATCC 35896 / CCUG 47790 / D40 B5)</name>
    <name type="common">Fusobacterium alocis</name>
    <dbReference type="NCBI Taxonomy" id="546269"/>
    <lineage>
        <taxon>Bacteria</taxon>
        <taxon>Bacillati</taxon>
        <taxon>Bacillota</taxon>
        <taxon>Clostridia</taxon>
        <taxon>Peptostreptococcales</taxon>
        <taxon>Filifactoraceae</taxon>
        <taxon>Filifactor</taxon>
    </lineage>
</organism>
<protein>
    <submittedName>
        <fullName evidence="2">Sigma-70, region 4</fullName>
    </submittedName>
</protein>
<accession>D6GRQ2</accession>
<dbReference type="InterPro" id="IPR013324">
    <property type="entry name" value="RNA_pol_sigma_r3/r4-like"/>
</dbReference>
<keyword evidence="3" id="KW-1185">Reference proteome</keyword>
<dbReference type="Pfam" id="PF08281">
    <property type="entry name" value="Sigma70_r4_2"/>
    <property type="match status" value="1"/>
</dbReference>
<dbReference type="EMBL" id="CP002390">
    <property type="protein sequence ID" value="EFE28343.2"/>
    <property type="molecule type" value="Genomic_DNA"/>
</dbReference>
<gene>
    <name evidence="2" type="ordered locus">HMPREF0389_00258</name>
</gene>
<name>D6GRQ2_FILAD</name>
<evidence type="ECO:0000259" key="1">
    <source>
        <dbReference type="Pfam" id="PF08281"/>
    </source>
</evidence>
<dbReference type="AlphaFoldDB" id="D6GRQ2"/>
<feature type="domain" description="RNA polymerase sigma factor 70 region 4 type 2" evidence="1">
    <location>
        <begin position="80"/>
        <end position="132"/>
    </location>
</feature>
<dbReference type="eggNOG" id="COG1595">
    <property type="taxonomic scope" value="Bacteria"/>
</dbReference>
<evidence type="ECO:0000313" key="3">
    <source>
        <dbReference type="Proteomes" id="UP000007468"/>
    </source>
</evidence>
<evidence type="ECO:0000313" key="2">
    <source>
        <dbReference type="EMBL" id="EFE28343.2"/>
    </source>
</evidence>
<dbReference type="SUPFAM" id="SSF88659">
    <property type="entry name" value="Sigma3 and sigma4 domains of RNA polymerase sigma factors"/>
    <property type="match status" value="1"/>
</dbReference>
<dbReference type="KEGG" id="faa:HMPREF0389_00258"/>
<dbReference type="HOGENOM" id="CLU_117542_0_0_9"/>
<dbReference type="OrthoDB" id="9791844at2"/>
<sequence length="140" mass="16768">MKKINLRDYYPFYKEDFFIEVEDQIAEILKVFDIQEASYQRYIRRYKAYYSLDVDNGIENSILLTAQTPDEIYERKLTKEQLYRGLNSIPKKQADRIYAHYFLGMSKSEIAKSEQVDERAVRESIERGLKNMAKFLKKVL</sequence>
<dbReference type="GO" id="GO:0003677">
    <property type="term" value="F:DNA binding"/>
    <property type="evidence" value="ECO:0007669"/>
    <property type="project" value="InterPro"/>
</dbReference>